<protein>
    <recommendedName>
        <fullName evidence="3">DUF3619 family protein</fullName>
    </recommendedName>
</protein>
<accession>A0ABQ1HBR7</accession>
<proteinExistence type="predicted"/>
<organism evidence="1 2">
    <name type="scientific">Arenimonas soli</name>
    <dbReference type="NCBI Taxonomy" id="2269504"/>
    <lineage>
        <taxon>Bacteria</taxon>
        <taxon>Pseudomonadati</taxon>
        <taxon>Pseudomonadota</taxon>
        <taxon>Gammaproteobacteria</taxon>
        <taxon>Lysobacterales</taxon>
        <taxon>Lysobacteraceae</taxon>
        <taxon>Arenimonas</taxon>
    </lineage>
</organism>
<dbReference type="EMBL" id="BMKC01000001">
    <property type="protein sequence ID" value="GGA69462.1"/>
    <property type="molecule type" value="Genomic_DNA"/>
</dbReference>
<evidence type="ECO:0008006" key="3">
    <source>
        <dbReference type="Google" id="ProtNLM"/>
    </source>
</evidence>
<evidence type="ECO:0000313" key="1">
    <source>
        <dbReference type="EMBL" id="GGA69462.1"/>
    </source>
</evidence>
<keyword evidence="2" id="KW-1185">Reference proteome</keyword>
<dbReference type="RefSeq" id="WP_188660797.1">
    <property type="nucleotide sequence ID" value="NZ_BMKC01000001.1"/>
</dbReference>
<name>A0ABQ1HBR7_9GAMM</name>
<sequence length="114" mass="12361">MSRPDPTLDRARDLFDRASNRLDQGTAFRLRRAREAALAPESRAPGRRMWPAGAVAASVMALGLAWWIPSRIGPEAPGALPLANEEIESLVMAEDAELYAWLADAPVASPGEPR</sequence>
<reference evidence="2" key="1">
    <citation type="journal article" date="2019" name="Int. J. Syst. Evol. Microbiol.">
        <title>The Global Catalogue of Microorganisms (GCM) 10K type strain sequencing project: providing services to taxonomists for standard genome sequencing and annotation.</title>
        <authorList>
            <consortium name="The Broad Institute Genomics Platform"/>
            <consortium name="The Broad Institute Genome Sequencing Center for Infectious Disease"/>
            <person name="Wu L."/>
            <person name="Ma J."/>
        </authorList>
    </citation>
    <scope>NUCLEOTIDE SEQUENCE [LARGE SCALE GENOMIC DNA]</scope>
    <source>
        <strain evidence="2">CGMCC 1.15905</strain>
    </source>
</reference>
<dbReference type="Proteomes" id="UP000623419">
    <property type="component" value="Unassembled WGS sequence"/>
</dbReference>
<evidence type="ECO:0000313" key="2">
    <source>
        <dbReference type="Proteomes" id="UP000623419"/>
    </source>
</evidence>
<gene>
    <name evidence="1" type="ORF">GCM10011521_04570</name>
</gene>
<comment type="caution">
    <text evidence="1">The sequence shown here is derived from an EMBL/GenBank/DDBJ whole genome shotgun (WGS) entry which is preliminary data.</text>
</comment>